<gene>
    <name evidence="2" type="ORF">A3A16_02020</name>
</gene>
<proteinExistence type="predicted"/>
<dbReference type="STRING" id="1798407.A3A16_02020"/>
<sequence length="128" mass="14887">MLNGLTAPEENKCSFSDGASHKKSKNGGKTPALDLIQKFDLSTTGEYARSYNLSIIELRYTRHALKRMKCRNITKRLVKEALIHGQKREQQEDKIKCSYIKGKDKLVIIYKQQKEIYKIITAYYEDRI</sequence>
<dbReference type="InterPro" id="IPR025354">
    <property type="entry name" value="DUF4258"/>
</dbReference>
<evidence type="ECO:0000313" key="2">
    <source>
        <dbReference type="EMBL" id="OGY65279.1"/>
    </source>
</evidence>
<evidence type="ECO:0000256" key="1">
    <source>
        <dbReference type="SAM" id="MobiDB-lite"/>
    </source>
</evidence>
<dbReference type="AlphaFoldDB" id="A0A1G1ZLF9"/>
<dbReference type="Proteomes" id="UP000177942">
    <property type="component" value="Unassembled WGS sequence"/>
</dbReference>
<feature type="region of interest" description="Disordered" evidence="1">
    <location>
        <begin position="1"/>
        <end position="31"/>
    </location>
</feature>
<protein>
    <recommendedName>
        <fullName evidence="4">DUF4258 domain-containing protein</fullName>
    </recommendedName>
</protein>
<comment type="caution">
    <text evidence="2">The sequence shown here is derived from an EMBL/GenBank/DDBJ whole genome shotgun (WGS) entry which is preliminary data.</text>
</comment>
<evidence type="ECO:0008006" key="4">
    <source>
        <dbReference type="Google" id="ProtNLM"/>
    </source>
</evidence>
<evidence type="ECO:0000313" key="3">
    <source>
        <dbReference type="Proteomes" id="UP000177942"/>
    </source>
</evidence>
<name>A0A1G1ZLF9_9BACT</name>
<dbReference type="EMBL" id="MHJJ01000013">
    <property type="protein sequence ID" value="OGY65279.1"/>
    <property type="molecule type" value="Genomic_DNA"/>
</dbReference>
<dbReference type="Pfam" id="PF14076">
    <property type="entry name" value="DUF4258"/>
    <property type="match status" value="1"/>
</dbReference>
<organism evidence="2 3">
    <name type="scientific">Candidatus Harrisonbacteria bacterium RIFCSPLOWO2_01_FULL_44_18</name>
    <dbReference type="NCBI Taxonomy" id="1798407"/>
    <lineage>
        <taxon>Bacteria</taxon>
        <taxon>Candidatus Harrisoniibacteriota</taxon>
    </lineage>
</organism>
<reference evidence="2 3" key="1">
    <citation type="journal article" date="2016" name="Nat. Commun.">
        <title>Thousands of microbial genomes shed light on interconnected biogeochemical processes in an aquifer system.</title>
        <authorList>
            <person name="Anantharaman K."/>
            <person name="Brown C.T."/>
            <person name="Hug L.A."/>
            <person name="Sharon I."/>
            <person name="Castelle C.J."/>
            <person name="Probst A.J."/>
            <person name="Thomas B.C."/>
            <person name="Singh A."/>
            <person name="Wilkins M.J."/>
            <person name="Karaoz U."/>
            <person name="Brodie E.L."/>
            <person name="Williams K.H."/>
            <person name="Hubbard S.S."/>
            <person name="Banfield J.F."/>
        </authorList>
    </citation>
    <scope>NUCLEOTIDE SEQUENCE [LARGE SCALE GENOMIC DNA]</scope>
</reference>
<accession>A0A1G1ZLF9</accession>